<dbReference type="Gene3D" id="3.40.50.300">
    <property type="entry name" value="P-loop containing nucleotide triphosphate hydrolases"/>
    <property type="match status" value="1"/>
</dbReference>
<dbReference type="InterPro" id="IPR003439">
    <property type="entry name" value="ABC_transporter-like_ATP-bd"/>
</dbReference>
<sequence length="247" mass="26439">MGDLLAHLVNVQLSRGGKPVLHDVDLQVQRGESLALLGPSGAGKSTVLRILDGTLRPDSGTVTLRGTTGGSPRCAVALQDADLFPWLTIAQNVASGAEFTPHHHRISPARVTDLLTRLNLTHVANSYPDHISGGQAQRVSLARALAVEPELLLLDETLSALDPLIRSDIQEFLKAECHRIAATCVLVTHDVDEALALADRVVLLGGSGQHGRFSHAWDVPRQASERAEVREEVLAAYRPTEVAAAHV</sequence>
<dbReference type="GO" id="GO:0016887">
    <property type="term" value="F:ATP hydrolysis activity"/>
    <property type="evidence" value="ECO:0007669"/>
    <property type="project" value="InterPro"/>
</dbReference>
<keyword evidence="5" id="KW-0378">Hydrolase</keyword>
<dbReference type="SUPFAM" id="SSF52540">
    <property type="entry name" value="P-loop containing nucleoside triphosphate hydrolases"/>
    <property type="match status" value="1"/>
</dbReference>
<dbReference type="InterPro" id="IPR027417">
    <property type="entry name" value="P-loop_NTPase"/>
</dbReference>
<protein>
    <submittedName>
        <fullName evidence="5">Aliphatic sulfonates import ATP-binding protein SsuB</fullName>
        <ecNumber evidence="5">3.6.3.-</ecNumber>
    </submittedName>
</protein>
<dbReference type="InterPro" id="IPR017871">
    <property type="entry name" value="ABC_transporter-like_CS"/>
</dbReference>
<proteinExistence type="predicted"/>
<evidence type="ECO:0000313" key="5">
    <source>
        <dbReference type="EMBL" id="STD13847.1"/>
    </source>
</evidence>
<dbReference type="EMBL" id="UFYA01000001">
    <property type="protein sequence ID" value="STD13847.1"/>
    <property type="molecule type" value="Genomic_DNA"/>
</dbReference>
<organism evidence="5 6">
    <name type="scientific">Dermatophilus congolensis</name>
    <dbReference type="NCBI Taxonomy" id="1863"/>
    <lineage>
        <taxon>Bacteria</taxon>
        <taxon>Bacillati</taxon>
        <taxon>Actinomycetota</taxon>
        <taxon>Actinomycetes</taxon>
        <taxon>Micrococcales</taxon>
        <taxon>Dermatophilaceae</taxon>
        <taxon>Dermatophilus</taxon>
    </lineage>
</organism>
<dbReference type="PANTHER" id="PTHR42781:SF4">
    <property type="entry name" value="SPERMIDINE_PUTRESCINE IMPORT ATP-BINDING PROTEIN POTA"/>
    <property type="match status" value="1"/>
</dbReference>
<reference evidence="5 6" key="1">
    <citation type="submission" date="2018-06" db="EMBL/GenBank/DDBJ databases">
        <authorList>
            <consortium name="Pathogen Informatics"/>
            <person name="Doyle S."/>
        </authorList>
    </citation>
    <scope>NUCLEOTIDE SEQUENCE [LARGE SCALE GENOMIC DNA]</scope>
    <source>
        <strain evidence="5 6">NCTC7915</strain>
    </source>
</reference>
<evidence type="ECO:0000313" key="6">
    <source>
        <dbReference type="Proteomes" id="UP000254118"/>
    </source>
</evidence>
<dbReference type="EC" id="3.6.3.-" evidence="5"/>
<dbReference type="RefSeq" id="WP_181816101.1">
    <property type="nucleotide sequence ID" value="NZ_UFYA01000001.1"/>
</dbReference>
<keyword evidence="1" id="KW-0813">Transport</keyword>
<dbReference type="Proteomes" id="UP000254118">
    <property type="component" value="Unassembled WGS sequence"/>
</dbReference>
<dbReference type="PANTHER" id="PTHR42781">
    <property type="entry name" value="SPERMIDINE/PUTRESCINE IMPORT ATP-BINDING PROTEIN POTA"/>
    <property type="match status" value="1"/>
</dbReference>
<dbReference type="InterPro" id="IPR050093">
    <property type="entry name" value="ABC_SmlMolc_Importer"/>
</dbReference>
<name>A0AA46BPP9_9MICO</name>
<evidence type="ECO:0000256" key="3">
    <source>
        <dbReference type="ARBA" id="ARBA00022840"/>
    </source>
</evidence>
<keyword evidence="3 5" id="KW-0067">ATP-binding</keyword>
<comment type="caution">
    <text evidence="5">The sequence shown here is derived from an EMBL/GenBank/DDBJ whole genome shotgun (WGS) entry which is preliminary data.</text>
</comment>
<accession>A0AA46BPP9</accession>
<feature type="domain" description="ABC transporter" evidence="4">
    <location>
        <begin position="6"/>
        <end position="231"/>
    </location>
</feature>
<dbReference type="GO" id="GO:0005524">
    <property type="term" value="F:ATP binding"/>
    <property type="evidence" value="ECO:0007669"/>
    <property type="project" value="UniProtKB-KW"/>
</dbReference>
<dbReference type="SMART" id="SM00382">
    <property type="entry name" value="AAA"/>
    <property type="match status" value="1"/>
</dbReference>
<dbReference type="PROSITE" id="PS50893">
    <property type="entry name" value="ABC_TRANSPORTER_2"/>
    <property type="match status" value="1"/>
</dbReference>
<dbReference type="InterPro" id="IPR003593">
    <property type="entry name" value="AAA+_ATPase"/>
</dbReference>
<gene>
    <name evidence="5" type="primary">ssuB</name>
    <name evidence="5" type="ORF">NCTC7915_02002</name>
</gene>
<keyword evidence="2" id="KW-0547">Nucleotide-binding</keyword>
<evidence type="ECO:0000256" key="1">
    <source>
        <dbReference type="ARBA" id="ARBA00022448"/>
    </source>
</evidence>
<evidence type="ECO:0000259" key="4">
    <source>
        <dbReference type="PROSITE" id="PS50893"/>
    </source>
</evidence>
<dbReference type="PROSITE" id="PS00211">
    <property type="entry name" value="ABC_TRANSPORTER_1"/>
    <property type="match status" value="1"/>
</dbReference>
<evidence type="ECO:0000256" key="2">
    <source>
        <dbReference type="ARBA" id="ARBA00022741"/>
    </source>
</evidence>
<dbReference type="Pfam" id="PF00005">
    <property type="entry name" value="ABC_tran"/>
    <property type="match status" value="1"/>
</dbReference>
<dbReference type="AlphaFoldDB" id="A0AA46BPP9"/>